<feature type="region of interest" description="Disordered" evidence="1">
    <location>
        <begin position="627"/>
        <end position="695"/>
    </location>
</feature>
<accession>A0A5A8CZG9</accession>
<protein>
    <recommendedName>
        <fullName evidence="2">Metallo-beta-lactamase domain-containing protein</fullName>
    </recommendedName>
</protein>
<dbReference type="Proteomes" id="UP000325113">
    <property type="component" value="Unassembled WGS sequence"/>
</dbReference>
<evidence type="ECO:0000259" key="2">
    <source>
        <dbReference type="SMART" id="SM00849"/>
    </source>
</evidence>
<feature type="region of interest" description="Disordered" evidence="1">
    <location>
        <begin position="847"/>
        <end position="868"/>
    </location>
</feature>
<dbReference type="AlphaFoldDB" id="A0A5A8CZG9"/>
<evidence type="ECO:0000313" key="4">
    <source>
        <dbReference type="EMBL" id="KAA0168019.1"/>
    </source>
</evidence>
<feature type="compositionally biased region" description="Low complexity" evidence="1">
    <location>
        <begin position="847"/>
        <end position="862"/>
    </location>
</feature>
<feature type="compositionally biased region" description="Low complexity" evidence="1">
    <location>
        <begin position="796"/>
        <end position="812"/>
    </location>
</feature>
<proteinExistence type="predicted"/>
<dbReference type="Gene3D" id="3.60.15.10">
    <property type="entry name" value="Ribonuclease Z/Hydroxyacylglutathione hydrolase-like"/>
    <property type="match status" value="1"/>
</dbReference>
<dbReference type="PANTHER" id="PTHR42951:SF17">
    <property type="entry name" value="METALLO-BETA-LACTAMASE DOMAIN-CONTAINING PROTEIN"/>
    <property type="match status" value="1"/>
</dbReference>
<evidence type="ECO:0000313" key="6">
    <source>
        <dbReference type="Proteomes" id="UP000325113"/>
    </source>
</evidence>
<comment type="caution">
    <text evidence="3">The sequence shown here is derived from an EMBL/GenBank/DDBJ whole genome shotgun (WGS) entry which is preliminary data.</text>
</comment>
<feature type="region of interest" description="Disordered" evidence="1">
    <location>
        <begin position="930"/>
        <end position="979"/>
    </location>
</feature>
<dbReference type="InterPro" id="IPR001279">
    <property type="entry name" value="Metallo-B-lactamas"/>
</dbReference>
<dbReference type="InterPro" id="IPR050855">
    <property type="entry name" value="NDM-1-like"/>
</dbReference>
<dbReference type="EMBL" id="VLTM01000003">
    <property type="protein sequence ID" value="KAA0168019.1"/>
    <property type="molecule type" value="Genomic_DNA"/>
</dbReference>
<dbReference type="SMART" id="SM00849">
    <property type="entry name" value="Lactamase_B"/>
    <property type="match status" value="1"/>
</dbReference>
<feature type="region of interest" description="Disordered" evidence="1">
    <location>
        <begin position="472"/>
        <end position="518"/>
    </location>
</feature>
<dbReference type="Proteomes" id="UP000324907">
    <property type="component" value="Unassembled WGS sequence"/>
</dbReference>
<organism evidence="3 5">
    <name type="scientific">Cafeteria roenbergensis</name>
    <name type="common">Marine flagellate</name>
    <dbReference type="NCBI Taxonomy" id="33653"/>
    <lineage>
        <taxon>Eukaryota</taxon>
        <taxon>Sar</taxon>
        <taxon>Stramenopiles</taxon>
        <taxon>Bigyra</taxon>
        <taxon>Opalozoa</taxon>
        <taxon>Bicosoecida</taxon>
        <taxon>Cafeteriaceae</taxon>
        <taxon>Cafeteria</taxon>
    </lineage>
</organism>
<dbReference type="Pfam" id="PF00753">
    <property type="entry name" value="Lactamase_B"/>
    <property type="match status" value="1"/>
</dbReference>
<dbReference type="SUPFAM" id="SSF56281">
    <property type="entry name" value="Metallo-hydrolase/oxidoreductase"/>
    <property type="match status" value="1"/>
</dbReference>
<sequence>MFHAVQRATSTDGAVAGVRVGRSLMMPNTAVWFWRIGRVLVDTGPPNQWNQVKREIERAGGVDTVFASHHHEDHAGNGAQLQQELGCKVLAAPSSIRYLQEGYPQEWYRTMVWGRPTPFTPDQMAEETAIDGGEGVGGVTLVRVWTPGHCPDHHVLFCPERKWLFAGDLFVSARPRLFRMEEDAHDQIASLERVLQLDFEHVFCSHKGELPNGRQLLQRRLAWLKSLRRAVTRAFADSDHTSTAGIDESALAKRLLGPEPPFARFTLLDFSQRNLVASLLRMPRYAHAAAARRTIGRPTTRDVIAPPPPADAKDSLGAMRLEFGEAMVRLVEPDEEDEAGLAAAAAGPGGGGAPAAPQRRRAEWVFGSADDVLPGVSRLLRPEEMAQPDDFVAAATRDDEGAALGSDGALGPLALDTASFSALDAAGSGPALIGGVRLTSARRLRAAEARRQDLAQLLPAQAELDQLPAETAAGADVPAEASQPLPDRASERRIAPRRQQAVAAPSPSRAGDAVSSARPTLPGWQAVAAIAEERAASGFADDALTPIASDALAELALERSRSPNALRWAQAVPPRAPVATAGELLERSRQRGAGEASALFDAPRERVRFPGVVAAMDAMGLSPHPGGGAAASFGADGSLPPRRLTSAGDEGRPDGAAGFAGAGQSDGAGPAAPDARRDAGAGEEGDGGAALAASRGDGASAASGAATVAFERLAQSPLSPADLEAQSAVESAAMEARLTAALRAAGVDIPATSDSGQKPIRMEDVRAARASIQSAQRRRASPHAPPPPKRDCLPEQAGGAAAPDADGQAASDGGPGVGRVIAAVFGRPQGNLPVGWRPQRSTWEEAMAAGAGPSRSSGAGAALHEGNAEGGQLSAEEADLLADALEDKSFRAERQRALQRRRSHRAFVEQLEAKRLAEAEQWLLSPTRKPVAGLDAGTDGGTFDRLEAGANRAQRRQGEVASGGAATQRIGKGSGDERA</sequence>
<gene>
    <name evidence="3" type="ORF">FNF28_06365</name>
    <name evidence="4" type="ORF">FNF31_00518</name>
</gene>
<dbReference type="InterPro" id="IPR036866">
    <property type="entry name" value="RibonucZ/Hydroxyglut_hydro"/>
</dbReference>
<name>A0A5A8CZG9_CAFRO</name>
<dbReference type="EMBL" id="VLTL01000157">
    <property type="protein sequence ID" value="KAA0158208.1"/>
    <property type="molecule type" value="Genomic_DNA"/>
</dbReference>
<feature type="region of interest" description="Disordered" evidence="1">
    <location>
        <begin position="768"/>
        <end position="815"/>
    </location>
</feature>
<evidence type="ECO:0000256" key="1">
    <source>
        <dbReference type="SAM" id="MobiDB-lite"/>
    </source>
</evidence>
<reference evidence="5 6" key="1">
    <citation type="submission" date="2019-07" db="EMBL/GenBank/DDBJ databases">
        <title>Genomes of Cafeteria roenbergensis.</title>
        <authorList>
            <person name="Fischer M.G."/>
            <person name="Hackl T."/>
            <person name="Roman M."/>
        </authorList>
    </citation>
    <scope>NUCLEOTIDE SEQUENCE [LARGE SCALE GENOMIC DNA]</scope>
    <source>
        <strain evidence="4 6">Cflag</strain>
        <strain evidence="3 5">RCC970-E3</strain>
    </source>
</reference>
<evidence type="ECO:0000313" key="3">
    <source>
        <dbReference type="EMBL" id="KAA0158208.1"/>
    </source>
</evidence>
<evidence type="ECO:0000313" key="5">
    <source>
        <dbReference type="Proteomes" id="UP000324907"/>
    </source>
</evidence>
<dbReference type="PANTHER" id="PTHR42951">
    <property type="entry name" value="METALLO-BETA-LACTAMASE DOMAIN-CONTAINING"/>
    <property type="match status" value="1"/>
</dbReference>
<feature type="region of interest" description="Disordered" evidence="1">
    <location>
        <begin position="334"/>
        <end position="359"/>
    </location>
</feature>
<feature type="domain" description="Metallo-beta-lactamase" evidence="2">
    <location>
        <begin position="28"/>
        <end position="206"/>
    </location>
</feature>